<evidence type="ECO:0000313" key="1">
    <source>
        <dbReference type="EMBL" id="KAK1419273.1"/>
    </source>
</evidence>
<comment type="caution">
    <text evidence="1">The sequence shown here is derived from an EMBL/GenBank/DDBJ whole genome shotgun (WGS) entry which is preliminary data.</text>
</comment>
<proteinExistence type="predicted"/>
<dbReference type="AlphaFoldDB" id="A0AAD8KCU4"/>
<name>A0AAD8KCU4_TARER</name>
<keyword evidence="2" id="KW-1185">Reference proteome</keyword>
<sequence length="110" mass="12609">MYRYLKRCDYDAWHYAIMASRDKAILSVTLRSDVHNLVLDVTGMRDIRKTGMRDVYSSVLVVIGTRDTLDCNLSIQIMKCTSIHRNSVMVAAQKTLDHMNSMGWFPPPPT</sequence>
<reference evidence="1" key="1">
    <citation type="journal article" date="2023" name="bioRxiv">
        <title>Improved chromosome-level genome assembly for marigold (Tagetes erecta).</title>
        <authorList>
            <person name="Jiang F."/>
            <person name="Yuan L."/>
            <person name="Wang S."/>
            <person name="Wang H."/>
            <person name="Xu D."/>
            <person name="Wang A."/>
            <person name="Fan W."/>
        </authorList>
    </citation>
    <scope>NUCLEOTIDE SEQUENCE</scope>
    <source>
        <strain evidence="1">WSJ</strain>
        <tissue evidence="1">Leaf</tissue>
    </source>
</reference>
<gene>
    <name evidence="1" type="ORF">QVD17_28437</name>
</gene>
<organism evidence="1 2">
    <name type="scientific">Tagetes erecta</name>
    <name type="common">African marigold</name>
    <dbReference type="NCBI Taxonomy" id="13708"/>
    <lineage>
        <taxon>Eukaryota</taxon>
        <taxon>Viridiplantae</taxon>
        <taxon>Streptophyta</taxon>
        <taxon>Embryophyta</taxon>
        <taxon>Tracheophyta</taxon>
        <taxon>Spermatophyta</taxon>
        <taxon>Magnoliopsida</taxon>
        <taxon>eudicotyledons</taxon>
        <taxon>Gunneridae</taxon>
        <taxon>Pentapetalae</taxon>
        <taxon>asterids</taxon>
        <taxon>campanulids</taxon>
        <taxon>Asterales</taxon>
        <taxon>Asteraceae</taxon>
        <taxon>Asteroideae</taxon>
        <taxon>Heliantheae alliance</taxon>
        <taxon>Tageteae</taxon>
        <taxon>Tagetes</taxon>
    </lineage>
</organism>
<accession>A0AAD8KCU4</accession>
<evidence type="ECO:0000313" key="2">
    <source>
        <dbReference type="Proteomes" id="UP001229421"/>
    </source>
</evidence>
<dbReference type="Proteomes" id="UP001229421">
    <property type="component" value="Unassembled WGS sequence"/>
</dbReference>
<dbReference type="EMBL" id="JAUHHV010000007">
    <property type="protein sequence ID" value="KAK1419273.1"/>
    <property type="molecule type" value="Genomic_DNA"/>
</dbReference>
<protein>
    <submittedName>
        <fullName evidence="1">Uncharacterized protein</fullName>
    </submittedName>
</protein>